<dbReference type="GO" id="GO:0003677">
    <property type="term" value="F:DNA binding"/>
    <property type="evidence" value="ECO:0007669"/>
    <property type="project" value="TreeGrafter"/>
</dbReference>
<sequence length="975" mass="108721">MSSSQPSIDTQGTSSSRPVHPFFSKTTYEPLEQAREAKDTYTYASQALAEGSSQHHAKGLTQATLSASFCYDGLIEGAWAMGKPEENQSGFIGKSKGKRKATDTIEVSGNEDDRIVLARIPPDDGSSAITSNTKRMSQANDTIKKLRKSSLTTMSVSSQATTSSFSKVIDLSLDGEDITDSVHKSLRVRRNTTQNKTTETHPFFTKSASQPATLPGSDQNKREAIDMLEETPLPSKFQVPAKIVAKKIMTGGYKQPHSFFTMARSNLQGRSKSKGSSPEPEVLVEQVNVGLLVANKPSSIKGHNTVKPHFLYLDNQVKATGKLKEGWGQDNWEVAFPKNPWPNHLGGYLIQEAGPRQIRRRYEAPPIGEEVHWNEMLNQTKVDPTLPKQICSVPILPFIAQHPAFSSIPSKACTSNSKREAWADRYRPLRAEEVLGNELEAIYLRDWLSVSAVGKQHRCGPRTKRKTVKKSSNALLDGFIVDDIGVNVDAFEQSKAEEWHLEALHNPAISSDLLSRYNEYPPLESHLTNVILLTGPHGAGKTSAVYACADELGWEVFEVYPGMGKRTGAALMGWVGDLGKNHMVPQRESRHREEGERIDEIQASSIGSFFGKHRVQSIKSSLNQGIASNPIHVDRDDDEDLRFEVQKNWPLAAGDEKPVENNFKQSLILIDEADILFEEEGSFWPAVIALVSESRRPVVLTCHDHRKIPKFQLPVQAILEFQSPPSYFALPYLQAIINHETMSTTVGDRSQSTQLNVQAIYENAIHQKPNDDVLGDQGRPPNGAERIPYFDMSYIKASSFVDAYVDMRDWVRRELFDIDRLSPTLDDERETSALLKEEIRHSYPILAACDRSEELASFVVDLAGGKIPSLMDLGLARTAYIRSTLPILDPIVPLSAPLLPHPSIFLYTLPTILTILSYDDYYQSLEQSAIQRGEERINTKTGKPVRGQTAGYMRWLDLNGLEKEGKKIKRLMMGW</sequence>
<feature type="region of interest" description="Disordered" evidence="1">
    <location>
        <begin position="120"/>
        <end position="140"/>
    </location>
</feature>
<organism evidence="2 3">
    <name type="scientific">Cryptococcus depauperatus CBS 7841</name>
    <dbReference type="NCBI Taxonomy" id="1295531"/>
    <lineage>
        <taxon>Eukaryota</taxon>
        <taxon>Fungi</taxon>
        <taxon>Dikarya</taxon>
        <taxon>Basidiomycota</taxon>
        <taxon>Agaricomycotina</taxon>
        <taxon>Tremellomycetes</taxon>
        <taxon>Tremellales</taxon>
        <taxon>Cryptococcaceae</taxon>
        <taxon>Cryptococcus</taxon>
    </lineage>
</organism>
<name>A0AAJ8JTS8_9TREE</name>
<dbReference type="Proteomes" id="UP000094043">
    <property type="component" value="Chromosome 4"/>
</dbReference>
<feature type="compositionally biased region" description="Polar residues" evidence="1">
    <location>
        <begin position="127"/>
        <end position="140"/>
    </location>
</feature>
<dbReference type="PANTHER" id="PTHR23389:SF21">
    <property type="entry name" value="ATPASE FAMILY AAA DOMAIN-CONTAINING PROTEIN 5"/>
    <property type="match status" value="1"/>
</dbReference>
<dbReference type="GO" id="GO:0005634">
    <property type="term" value="C:nucleus"/>
    <property type="evidence" value="ECO:0007669"/>
    <property type="project" value="TreeGrafter"/>
</dbReference>
<dbReference type="EMBL" id="CP143787">
    <property type="protein sequence ID" value="WVN88219.1"/>
    <property type="molecule type" value="Genomic_DNA"/>
</dbReference>
<dbReference type="GeneID" id="91087631"/>
<evidence type="ECO:0000313" key="2">
    <source>
        <dbReference type="EMBL" id="WVN88219.1"/>
    </source>
</evidence>
<reference evidence="2" key="3">
    <citation type="submission" date="2024-01" db="EMBL/GenBank/DDBJ databases">
        <authorList>
            <person name="Coelho M.A."/>
            <person name="David-Palma M."/>
            <person name="Shea T."/>
            <person name="Sun S."/>
            <person name="Cuomo C.A."/>
            <person name="Heitman J."/>
        </authorList>
    </citation>
    <scope>NUCLEOTIDE SEQUENCE</scope>
    <source>
        <strain evidence="2">CBS 7841</strain>
    </source>
</reference>
<feature type="compositionally biased region" description="Polar residues" evidence="1">
    <location>
        <begin position="1"/>
        <end position="17"/>
    </location>
</feature>
<dbReference type="PANTHER" id="PTHR23389">
    <property type="entry name" value="CHROMOSOME TRANSMISSION FIDELITY FACTOR 18"/>
    <property type="match status" value="1"/>
</dbReference>
<gene>
    <name evidence="2" type="ORF">L203_103420</name>
</gene>
<keyword evidence="3" id="KW-1185">Reference proteome</keyword>
<dbReference type="Gene3D" id="3.40.50.300">
    <property type="entry name" value="P-loop containing nucleotide triphosphate hydrolases"/>
    <property type="match status" value="1"/>
</dbReference>
<reference evidence="2" key="1">
    <citation type="submission" date="2016-06" db="EMBL/GenBank/DDBJ databases">
        <authorList>
            <person name="Cuomo C."/>
            <person name="Litvintseva A."/>
            <person name="Heitman J."/>
            <person name="Chen Y."/>
            <person name="Sun S."/>
            <person name="Springer D."/>
            <person name="Dromer F."/>
            <person name="Young S."/>
            <person name="Zeng Q."/>
            <person name="Chapman S."/>
            <person name="Gujja S."/>
            <person name="Saif S."/>
            <person name="Birren B."/>
        </authorList>
    </citation>
    <scope>NUCLEOTIDE SEQUENCE</scope>
    <source>
        <strain evidence="2">CBS 7841</strain>
    </source>
</reference>
<dbReference type="AlphaFoldDB" id="A0AAJ8JTS8"/>
<dbReference type="RefSeq" id="XP_066068919.1">
    <property type="nucleotide sequence ID" value="XM_066212822.1"/>
</dbReference>
<reference evidence="2" key="2">
    <citation type="journal article" date="2022" name="Elife">
        <title>Obligate sexual reproduction of a homothallic fungus closely related to the Cryptococcus pathogenic species complex.</title>
        <authorList>
            <person name="Passer A.R."/>
            <person name="Clancey S.A."/>
            <person name="Shea T."/>
            <person name="David-Palma M."/>
            <person name="Averette A.F."/>
            <person name="Boekhout T."/>
            <person name="Porcel B.M."/>
            <person name="Nowrousian M."/>
            <person name="Cuomo C.A."/>
            <person name="Sun S."/>
            <person name="Heitman J."/>
            <person name="Coelho M.A."/>
        </authorList>
    </citation>
    <scope>NUCLEOTIDE SEQUENCE</scope>
    <source>
        <strain evidence="2">CBS 7841</strain>
    </source>
</reference>
<dbReference type="KEGG" id="cdep:91087631"/>
<accession>A0AAJ8JTS8</accession>
<feature type="region of interest" description="Disordered" evidence="1">
    <location>
        <begin position="1"/>
        <end position="37"/>
    </location>
</feature>
<evidence type="ECO:0008006" key="4">
    <source>
        <dbReference type="Google" id="ProtNLM"/>
    </source>
</evidence>
<dbReference type="SUPFAM" id="SSF52540">
    <property type="entry name" value="P-loop containing nucleoside triphosphate hydrolases"/>
    <property type="match status" value="1"/>
</dbReference>
<evidence type="ECO:0000256" key="1">
    <source>
        <dbReference type="SAM" id="MobiDB-lite"/>
    </source>
</evidence>
<evidence type="ECO:0000313" key="3">
    <source>
        <dbReference type="Proteomes" id="UP000094043"/>
    </source>
</evidence>
<protein>
    <recommendedName>
        <fullName evidence="4">AAA+ ATPase domain-containing protein</fullName>
    </recommendedName>
</protein>
<proteinExistence type="predicted"/>
<dbReference type="InterPro" id="IPR027417">
    <property type="entry name" value="P-loop_NTPase"/>
</dbReference>